<name>A0ABP7AWK7_9ACTN</name>
<reference evidence="3" key="1">
    <citation type="journal article" date="2019" name="Int. J. Syst. Evol. Microbiol.">
        <title>The Global Catalogue of Microorganisms (GCM) 10K type strain sequencing project: providing services to taxonomists for standard genome sequencing and annotation.</title>
        <authorList>
            <consortium name="The Broad Institute Genomics Platform"/>
            <consortium name="The Broad Institute Genome Sequencing Center for Infectious Disease"/>
            <person name="Wu L."/>
            <person name="Ma J."/>
        </authorList>
    </citation>
    <scope>NUCLEOTIDE SEQUENCE [LARGE SCALE GENOMIC DNA]</scope>
    <source>
        <strain evidence="3">JCM 16929</strain>
    </source>
</reference>
<keyword evidence="3" id="KW-1185">Reference proteome</keyword>
<sequence>MLLQGPDEIGGTGDGGLLADQHAVHVAEPAGDRRPRVRFRISHGFTLPGSLDAVREGLLRTAAVAAVALVASTGCTGATAPSPRDPASPSPSAGSGATFGTGLGHPGSDGLIVRHLDRSGGISTLRVEDFPR</sequence>
<gene>
    <name evidence="2" type="ORF">GCM10022236_50320</name>
</gene>
<dbReference type="EMBL" id="BAABAB010000051">
    <property type="protein sequence ID" value="GAA3641565.1"/>
    <property type="molecule type" value="Genomic_DNA"/>
</dbReference>
<comment type="caution">
    <text evidence="2">The sequence shown here is derived from an EMBL/GenBank/DDBJ whole genome shotgun (WGS) entry which is preliminary data.</text>
</comment>
<evidence type="ECO:0000313" key="3">
    <source>
        <dbReference type="Proteomes" id="UP001501490"/>
    </source>
</evidence>
<proteinExistence type="predicted"/>
<evidence type="ECO:0000256" key="1">
    <source>
        <dbReference type="SAM" id="MobiDB-lite"/>
    </source>
</evidence>
<accession>A0ABP7AWK7</accession>
<feature type="region of interest" description="Disordered" evidence="1">
    <location>
        <begin position="75"/>
        <end position="115"/>
    </location>
</feature>
<evidence type="ECO:0000313" key="2">
    <source>
        <dbReference type="EMBL" id="GAA3641565.1"/>
    </source>
</evidence>
<protein>
    <submittedName>
        <fullName evidence="2">Uncharacterized protein</fullName>
    </submittedName>
</protein>
<feature type="compositionally biased region" description="Gly residues" evidence="1">
    <location>
        <begin position="97"/>
        <end position="107"/>
    </location>
</feature>
<organism evidence="2 3">
    <name type="scientific">Microlunatus ginsengisoli</name>
    <dbReference type="NCBI Taxonomy" id="363863"/>
    <lineage>
        <taxon>Bacteria</taxon>
        <taxon>Bacillati</taxon>
        <taxon>Actinomycetota</taxon>
        <taxon>Actinomycetes</taxon>
        <taxon>Propionibacteriales</taxon>
        <taxon>Propionibacteriaceae</taxon>
        <taxon>Microlunatus</taxon>
    </lineage>
</organism>
<dbReference type="Proteomes" id="UP001501490">
    <property type="component" value="Unassembled WGS sequence"/>
</dbReference>